<dbReference type="KEGG" id="dko:I596_1506"/>
<dbReference type="PANTHER" id="PTHR35399">
    <property type="entry name" value="SLR8030 PROTEIN"/>
    <property type="match status" value="1"/>
</dbReference>
<dbReference type="InterPro" id="IPR019546">
    <property type="entry name" value="TAT_signal_bac_arc"/>
</dbReference>
<evidence type="ECO:0000313" key="2">
    <source>
        <dbReference type="EMBL" id="ANB17532.1"/>
    </source>
</evidence>
<name>A0A167GTD0_9GAMM</name>
<evidence type="ECO:0000313" key="3">
    <source>
        <dbReference type="Proteomes" id="UP000076830"/>
    </source>
</evidence>
<dbReference type="PROSITE" id="PS51318">
    <property type="entry name" value="TAT"/>
    <property type="match status" value="1"/>
</dbReference>
<dbReference type="STRING" id="1300342.I596_1506"/>
<proteinExistence type="predicted"/>
<dbReference type="SUPFAM" id="SSF63825">
    <property type="entry name" value="YWTD domain"/>
    <property type="match status" value="1"/>
</dbReference>
<dbReference type="Pfam" id="PF05787">
    <property type="entry name" value="PhoX"/>
    <property type="match status" value="2"/>
</dbReference>
<keyword evidence="3" id="KW-1185">Reference proteome</keyword>
<dbReference type="NCBIfam" id="TIGR01409">
    <property type="entry name" value="TAT_signal_seq"/>
    <property type="match status" value="1"/>
</dbReference>
<sequence>MSPTPRSFPTAGRPRPPGLSRRGFLARLCVGAGLAACGPALLARSGHHWQAAAPAPDRGPLGARGQPAHPGQLLDPDANGIRLPPGFSSRVIARGLEVVPGTGYPWHTWPDGGACFPQPDGGWIYVSNSETIALLGGGVSAIRFDCEGRIVDAWRVLSGTSINCAGGVTPWGSWLTCEEIDFGAVFEVLPTDRNILFPSSRRRPLLGSFKHEAAAAVDALGMIFLTEDVGDGCLYRFKADAWPDLASGVLQVAEVVGPDPGADPEAPPRAVVWHDLPEPNPSALFGTPTREQVPAASRFRGGEGIWHHRGVVHFTTKGDNRVWALDPRGDRLWVLYDEAWFADPLLTGVDNIIATAAGDLLVAEDGGDMQVVALGADGALYPLLQIAGHDGSEVTGLALSPDGSRLYFNSQRGENGGGPGVTYEIRGPIAGAALFRSDFECGTGGATLG</sequence>
<dbReference type="InterPro" id="IPR011659">
    <property type="entry name" value="WD40"/>
</dbReference>
<organism evidence="2 3">
    <name type="scientific">Dokdonella koreensis DS-123</name>
    <dbReference type="NCBI Taxonomy" id="1300342"/>
    <lineage>
        <taxon>Bacteria</taxon>
        <taxon>Pseudomonadati</taxon>
        <taxon>Pseudomonadota</taxon>
        <taxon>Gammaproteobacteria</taxon>
        <taxon>Lysobacterales</taxon>
        <taxon>Rhodanobacteraceae</taxon>
        <taxon>Dokdonella</taxon>
    </lineage>
</organism>
<dbReference type="Pfam" id="PF07676">
    <property type="entry name" value="PD40"/>
    <property type="match status" value="1"/>
</dbReference>
<protein>
    <recommendedName>
        <fullName evidence="4">DUF839 domain-containing protein</fullName>
    </recommendedName>
</protein>
<dbReference type="PANTHER" id="PTHR35399:SF2">
    <property type="entry name" value="DUF839 DOMAIN-CONTAINING PROTEIN"/>
    <property type="match status" value="1"/>
</dbReference>
<dbReference type="PATRIC" id="fig|1300342.3.peg.1468"/>
<keyword evidence="1" id="KW-0732">Signal</keyword>
<dbReference type="EMBL" id="CP015249">
    <property type="protein sequence ID" value="ANB17532.1"/>
    <property type="molecule type" value="Genomic_DNA"/>
</dbReference>
<dbReference type="InterPro" id="IPR008557">
    <property type="entry name" value="PhoX"/>
</dbReference>
<dbReference type="InterPro" id="IPR006311">
    <property type="entry name" value="TAT_signal"/>
</dbReference>
<gene>
    <name evidence="2" type="ORF">I596_1506</name>
</gene>
<accession>A0A167GTD0</accession>
<evidence type="ECO:0000256" key="1">
    <source>
        <dbReference type="ARBA" id="ARBA00022729"/>
    </source>
</evidence>
<dbReference type="Proteomes" id="UP000076830">
    <property type="component" value="Chromosome"/>
</dbReference>
<evidence type="ECO:0008006" key="4">
    <source>
        <dbReference type="Google" id="ProtNLM"/>
    </source>
</evidence>
<dbReference type="RefSeq" id="WP_067645805.1">
    <property type="nucleotide sequence ID" value="NZ_CP015249.1"/>
</dbReference>
<dbReference type="AlphaFoldDB" id="A0A167GTD0"/>
<reference evidence="2 3" key="1">
    <citation type="submission" date="2016-04" db="EMBL/GenBank/DDBJ databases">
        <title>Complete genome sequence of Dokdonella koreensis DS-123T.</title>
        <authorList>
            <person name="Kim J.F."/>
            <person name="Lee H."/>
            <person name="Kwak M.-J."/>
        </authorList>
    </citation>
    <scope>NUCLEOTIDE SEQUENCE [LARGE SCALE GENOMIC DNA]</scope>
    <source>
        <strain evidence="2 3">DS-123</strain>
    </source>
</reference>